<dbReference type="PANTHER" id="PTHR30250">
    <property type="entry name" value="PST FAMILY PREDICTED COLANIC ACID TRANSPORTER"/>
    <property type="match status" value="1"/>
</dbReference>
<feature type="transmembrane region" description="Helical" evidence="6">
    <location>
        <begin position="343"/>
        <end position="360"/>
    </location>
</feature>
<dbReference type="InterPro" id="IPR050833">
    <property type="entry name" value="Poly_Biosynth_Transport"/>
</dbReference>
<keyword evidence="2" id="KW-1003">Cell membrane</keyword>
<dbReference type="Proteomes" id="UP000327148">
    <property type="component" value="Unassembled WGS sequence"/>
</dbReference>
<keyword evidence="5 6" id="KW-0472">Membrane</keyword>
<proteinExistence type="predicted"/>
<dbReference type="AlphaFoldDB" id="A0A5N1GLL0"/>
<feature type="transmembrane region" description="Helical" evidence="6">
    <location>
        <begin position="398"/>
        <end position="415"/>
    </location>
</feature>
<evidence type="ECO:0000256" key="1">
    <source>
        <dbReference type="ARBA" id="ARBA00004651"/>
    </source>
</evidence>
<feature type="transmembrane region" description="Helical" evidence="6">
    <location>
        <begin position="283"/>
        <end position="304"/>
    </location>
</feature>
<dbReference type="PANTHER" id="PTHR30250:SF11">
    <property type="entry name" value="O-ANTIGEN TRANSPORTER-RELATED"/>
    <property type="match status" value="1"/>
</dbReference>
<evidence type="ECO:0000256" key="3">
    <source>
        <dbReference type="ARBA" id="ARBA00022692"/>
    </source>
</evidence>
<keyword evidence="4 6" id="KW-1133">Transmembrane helix</keyword>
<sequence>MKVLKDIFNVSLSTVVGLGTSFLINIMLPIILSLQEYGLYQEYVTYLSFTYLLNLGYNDGIYIKYGGENIAELNSNEIEEEHSFVIIMQIAVFLFSSLVAIYKKDILLLFFCMTSFFDAINNYHANFLKATGQFNIYSTGYILKSVLYIILLSLSIFLFRFEKYYIYILLNMCSFFFLTLFFEFYYYRKRSIAIRINLKSQISLLKIGSIILVSNASLTFVGNAGRLIASHIYSSETFAQYGFQNSLLNLILLLTNAVGIVFYNTIAKKDDLYLLNMIKKISLLLGILSGISFFIMEIMVRFLMPKYISALNLLSITFIAIPYIMISKMLIANLYKTKTSEKIYLRDSLLYAIIAFLFIVTSHFIWPSLQTIACATTICYMAWFLYTTTIKFTYLRTSLSDLLILCSHAIVFFLSSKFSPLEGLLIYLIFISMIFIIKKEELKKLLKFLFDKK</sequence>
<feature type="transmembrane region" description="Helical" evidence="6">
    <location>
        <begin position="43"/>
        <end position="63"/>
    </location>
</feature>
<name>A0A5N1GLL0_9LACT</name>
<feature type="transmembrane region" description="Helical" evidence="6">
    <location>
        <begin position="366"/>
        <end position="386"/>
    </location>
</feature>
<organism evidence="7 8">
    <name type="scientific">Aerococcus sanguinicola</name>
    <dbReference type="NCBI Taxonomy" id="119206"/>
    <lineage>
        <taxon>Bacteria</taxon>
        <taxon>Bacillati</taxon>
        <taxon>Bacillota</taxon>
        <taxon>Bacilli</taxon>
        <taxon>Lactobacillales</taxon>
        <taxon>Aerococcaceae</taxon>
        <taxon>Aerococcus</taxon>
    </lineage>
</organism>
<protein>
    <submittedName>
        <fullName evidence="7">Oligosaccharide flippase family protein</fullName>
    </submittedName>
</protein>
<dbReference type="EMBL" id="VYWO01000002">
    <property type="protein sequence ID" value="KAA9301206.1"/>
    <property type="molecule type" value="Genomic_DNA"/>
</dbReference>
<feature type="transmembrane region" description="Helical" evidence="6">
    <location>
        <begin position="7"/>
        <end position="31"/>
    </location>
</feature>
<evidence type="ECO:0000313" key="7">
    <source>
        <dbReference type="EMBL" id="KAA9301206.1"/>
    </source>
</evidence>
<dbReference type="GO" id="GO:0005886">
    <property type="term" value="C:plasma membrane"/>
    <property type="evidence" value="ECO:0007669"/>
    <property type="project" value="UniProtKB-SubCell"/>
</dbReference>
<reference evidence="7 8" key="1">
    <citation type="submission" date="2019-09" db="EMBL/GenBank/DDBJ databases">
        <title>Draft genome sequence assemblies of isolates from the urinary tract.</title>
        <authorList>
            <person name="Mores C.R."/>
            <person name="Putonti C."/>
            <person name="Wolfe A.J."/>
        </authorList>
    </citation>
    <scope>NUCLEOTIDE SEQUENCE [LARGE SCALE GENOMIC DNA]</scope>
    <source>
        <strain evidence="7 8">UMB623</strain>
    </source>
</reference>
<evidence type="ECO:0000256" key="5">
    <source>
        <dbReference type="ARBA" id="ARBA00023136"/>
    </source>
</evidence>
<accession>A0A5N1GLL0</accession>
<evidence type="ECO:0000256" key="2">
    <source>
        <dbReference type="ARBA" id="ARBA00022475"/>
    </source>
</evidence>
<feature type="transmembrane region" description="Helical" evidence="6">
    <location>
        <begin position="241"/>
        <end position="263"/>
    </location>
</feature>
<comment type="caution">
    <text evidence="7">The sequence shown here is derived from an EMBL/GenBank/DDBJ whole genome shotgun (WGS) entry which is preliminary data.</text>
</comment>
<feature type="transmembrane region" description="Helical" evidence="6">
    <location>
        <begin position="84"/>
        <end position="102"/>
    </location>
</feature>
<feature type="transmembrane region" description="Helical" evidence="6">
    <location>
        <begin position="421"/>
        <end position="437"/>
    </location>
</feature>
<dbReference type="OrthoDB" id="385011at2"/>
<evidence type="ECO:0000256" key="6">
    <source>
        <dbReference type="SAM" id="Phobius"/>
    </source>
</evidence>
<feature type="transmembrane region" description="Helical" evidence="6">
    <location>
        <begin position="310"/>
        <end position="331"/>
    </location>
</feature>
<feature type="transmembrane region" description="Helical" evidence="6">
    <location>
        <begin position="165"/>
        <end position="186"/>
    </location>
</feature>
<comment type="subcellular location">
    <subcellularLocation>
        <location evidence="1">Cell membrane</location>
        <topology evidence="1">Multi-pass membrane protein</topology>
    </subcellularLocation>
</comment>
<feature type="transmembrane region" description="Helical" evidence="6">
    <location>
        <begin position="108"/>
        <end position="128"/>
    </location>
</feature>
<dbReference type="RefSeq" id="WP_070430207.1">
    <property type="nucleotide sequence ID" value="NZ_VYWO01000002.1"/>
</dbReference>
<feature type="transmembrane region" description="Helical" evidence="6">
    <location>
        <begin position="207"/>
        <end position="229"/>
    </location>
</feature>
<evidence type="ECO:0000256" key="4">
    <source>
        <dbReference type="ARBA" id="ARBA00022989"/>
    </source>
</evidence>
<keyword evidence="3 6" id="KW-0812">Transmembrane</keyword>
<feature type="transmembrane region" description="Helical" evidence="6">
    <location>
        <begin position="140"/>
        <end position="159"/>
    </location>
</feature>
<gene>
    <name evidence="7" type="ORF">F6I03_04880</name>
</gene>
<evidence type="ECO:0000313" key="8">
    <source>
        <dbReference type="Proteomes" id="UP000327148"/>
    </source>
</evidence>